<sequence>VCARVSDYVGFHFRDNREACYMILYTIATSFNVLLDFVTTYYTVWEVSKGLGFRTYHGQKVKEITSFTEAASQSARGLSIAGGTPTKLYAKSLFMLAHQTNAPYAAFLKSGGQLADELVEAGGAGEAPVDDPSLQVAPVDGAMPASDAHPDTKRATLEARRGYAMLDHTMVQGLPLLRSGDRGILDLLGGPIAVAVDGLALGAPTPRDEPLDVRYLDKTADAEFARKTFAQRAQMLGGPADSSWQVQGPATTHSVLQTHADVNATPKQRLFGWRQIFGLAPTDPGVEERCFLRELFEIALSEEFYVEALRVAEAGDHGGQLGERRLFLGNRCSNGLAIVSPALEQHVATELQEESAVLKGRRKGLRSEAAGASQSCPRRPGQRRAPEKWSREGTEALNELGGRGEGAPKALQGSRSG</sequence>
<keyword evidence="3" id="KW-1185">Reference proteome</keyword>
<reference evidence="2" key="1">
    <citation type="submission" date="2023-10" db="EMBL/GenBank/DDBJ databases">
        <authorList>
            <person name="Chen Y."/>
            <person name="Shah S."/>
            <person name="Dougan E. K."/>
            <person name="Thang M."/>
            <person name="Chan C."/>
        </authorList>
    </citation>
    <scope>NUCLEOTIDE SEQUENCE [LARGE SCALE GENOMIC DNA]</scope>
</reference>
<gene>
    <name evidence="2" type="ORF">PCOR1329_LOCUS34564</name>
</gene>
<evidence type="ECO:0000313" key="2">
    <source>
        <dbReference type="EMBL" id="CAK0838664.1"/>
    </source>
</evidence>
<proteinExistence type="predicted"/>
<accession>A0ABN9T1M0</accession>
<evidence type="ECO:0000313" key="3">
    <source>
        <dbReference type="Proteomes" id="UP001189429"/>
    </source>
</evidence>
<dbReference type="EMBL" id="CAUYUJ010014240">
    <property type="protein sequence ID" value="CAK0838664.1"/>
    <property type="molecule type" value="Genomic_DNA"/>
</dbReference>
<dbReference type="Proteomes" id="UP001189429">
    <property type="component" value="Unassembled WGS sequence"/>
</dbReference>
<evidence type="ECO:0000256" key="1">
    <source>
        <dbReference type="SAM" id="MobiDB-lite"/>
    </source>
</evidence>
<feature type="region of interest" description="Disordered" evidence="1">
    <location>
        <begin position="359"/>
        <end position="417"/>
    </location>
</feature>
<feature type="non-terminal residue" evidence="2">
    <location>
        <position position="1"/>
    </location>
</feature>
<organism evidence="2 3">
    <name type="scientific">Prorocentrum cordatum</name>
    <dbReference type="NCBI Taxonomy" id="2364126"/>
    <lineage>
        <taxon>Eukaryota</taxon>
        <taxon>Sar</taxon>
        <taxon>Alveolata</taxon>
        <taxon>Dinophyceae</taxon>
        <taxon>Prorocentrales</taxon>
        <taxon>Prorocentraceae</taxon>
        <taxon>Prorocentrum</taxon>
    </lineage>
</organism>
<feature type="compositionally biased region" description="Basic and acidic residues" evidence="1">
    <location>
        <begin position="384"/>
        <end position="394"/>
    </location>
</feature>
<name>A0ABN9T1M0_9DINO</name>
<protein>
    <submittedName>
        <fullName evidence="2">Uncharacterized protein</fullName>
    </submittedName>
</protein>
<comment type="caution">
    <text evidence="2">The sequence shown here is derived from an EMBL/GenBank/DDBJ whole genome shotgun (WGS) entry which is preliminary data.</text>
</comment>